<gene>
    <name evidence="3" type="ORF">TBRA_LOCUS16437</name>
</gene>
<feature type="domain" description="Integrase catalytic" evidence="2">
    <location>
        <begin position="160"/>
        <end position="321"/>
    </location>
</feature>
<evidence type="ECO:0000313" key="4">
    <source>
        <dbReference type="Proteomes" id="UP000479190"/>
    </source>
</evidence>
<dbReference type="InterPro" id="IPR036397">
    <property type="entry name" value="RNaseH_sf"/>
</dbReference>
<accession>A0A6H5J9D6</accession>
<dbReference type="GO" id="GO:0003676">
    <property type="term" value="F:nucleic acid binding"/>
    <property type="evidence" value="ECO:0007669"/>
    <property type="project" value="InterPro"/>
</dbReference>
<protein>
    <recommendedName>
        <fullName evidence="2">Integrase catalytic domain-containing protein</fullName>
    </recommendedName>
</protein>
<evidence type="ECO:0000256" key="1">
    <source>
        <dbReference type="SAM" id="MobiDB-lite"/>
    </source>
</evidence>
<dbReference type="EMBL" id="CADCXV010001497">
    <property type="protein sequence ID" value="CAB0044862.1"/>
    <property type="molecule type" value="Genomic_DNA"/>
</dbReference>
<dbReference type="Gene3D" id="3.30.420.10">
    <property type="entry name" value="Ribonuclease H-like superfamily/Ribonuclease H"/>
    <property type="match status" value="1"/>
</dbReference>
<feature type="region of interest" description="Disordered" evidence="1">
    <location>
        <begin position="25"/>
        <end position="101"/>
    </location>
</feature>
<dbReference type="GO" id="GO:0015074">
    <property type="term" value="P:DNA integration"/>
    <property type="evidence" value="ECO:0007669"/>
    <property type="project" value="InterPro"/>
</dbReference>
<dbReference type="InterPro" id="IPR050951">
    <property type="entry name" value="Retrovirus_Pol_polyprotein"/>
</dbReference>
<dbReference type="InterPro" id="IPR001584">
    <property type="entry name" value="Integrase_cat-core"/>
</dbReference>
<name>A0A6H5J9D6_9HYME</name>
<dbReference type="PANTHER" id="PTHR37984">
    <property type="entry name" value="PROTEIN CBG26694"/>
    <property type="match status" value="1"/>
</dbReference>
<dbReference type="InterPro" id="IPR012337">
    <property type="entry name" value="RNaseH-like_sf"/>
</dbReference>
<dbReference type="FunFam" id="3.30.420.10:FF:000032">
    <property type="entry name" value="Retrovirus-related Pol polyprotein from transposon 297-like Protein"/>
    <property type="match status" value="1"/>
</dbReference>
<evidence type="ECO:0000313" key="3">
    <source>
        <dbReference type="EMBL" id="CAB0044862.1"/>
    </source>
</evidence>
<dbReference type="PROSITE" id="PS50994">
    <property type="entry name" value="INTEGRASE"/>
    <property type="match status" value="1"/>
</dbReference>
<proteinExistence type="predicted"/>
<dbReference type="Proteomes" id="UP000479190">
    <property type="component" value="Unassembled WGS sequence"/>
</dbReference>
<reference evidence="3 4" key="1">
    <citation type="submission" date="2020-02" db="EMBL/GenBank/DDBJ databases">
        <authorList>
            <person name="Ferguson B K."/>
        </authorList>
    </citation>
    <scope>NUCLEOTIDE SEQUENCE [LARGE SCALE GENOMIC DNA]</scope>
</reference>
<dbReference type="OrthoDB" id="441971at2759"/>
<keyword evidence="4" id="KW-1185">Reference proteome</keyword>
<dbReference type="PANTHER" id="PTHR37984:SF15">
    <property type="entry name" value="INTEGRASE CATALYTIC DOMAIN-CONTAINING PROTEIN"/>
    <property type="match status" value="1"/>
</dbReference>
<organism evidence="3 4">
    <name type="scientific">Trichogramma brassicae</name>
    <dbReference type="NCBI Taxonomy" id="86971"/>
    <lineage>
        <taxon>Eukaryota</taxon>
        <taxon>Metazoa</taxon>
        <taxon>Ecdysozoa</taxon>
        <taxon>Arthropoda</taxon>
        <taxon>Hexapoda</taxon>
        <taxon>Insecta</taxon>
        <taxon>Pterygota</taxon>
        <taxon>Neoptera</taxon>
        <taxon>Endopterygota</taxon>
        <taxon>Hymenoptera</taxon>
        <taxon>Apocrita</taxon>
        <taxon>Proctotrupomorpha</taxon>
        <taxon>Chalcidoidea</taxon>
        <taxon>Trichogrammatidae</taxon>
        <taxon>Trichogramma</taxon>
    </lineage>
</organism>
<dbReference type="AlphaFoldDB" id="A0A6H5J9D6"/>
<dbReference type="SUPFAM" id="SSF53098">
    <property type="entry name" value="Ribonuclease H-like"/>
    <property type="match status" value="1"/>
</dbReference>
<dbReference type="Pfam" id="PF00665">
    <property type="entry name" value="rve"/>
    <property type="match status" value="1"/>
</dbReference>
<evidence type="ECO:0000259" key="2">
    <source>
        <dbReference type="PROSITE" id="PS50994"/>
    </source>
</evidence>
<sequence>MCAGRTRNNQHALVVRCAPHGQTRFSTKERELVQHQPTDRPVRGRPTPCRPIRRRNHSRPDQPRSLAGPAETHTRHRPALQQPSACRHHRHQIPAAENRTTPAERKRLIVTMCAEKLWINTATDCGLRGTLVYGRRVCRRCDTCQLKKLVRKKVRQPMVISDTPYEAMEKVAIDIVGPLPRTKKGNINILTIQCNLTKFCRAIALQDATAETVANAFLKEFICIFSCPQIILSDQGTNFTSKVFVNLAKAFKIKTVTTTAYRPSSNGSLERSHHSLAEYLKTVAGKNKEWDDMLEMAMFSYNTSVHEAHQFQPFQLVFGKLPTLPTAETIEKSGKIVTYTDYVRKLCKTLSEIKSIAREKLIDAKLRNKFYYDKKANAESFKPGDYVYLLKGDTAMFPNGVPPPAGAPEDEAGAESMQAPIHSPDPIAAWMAQLVENRHIYIDAGPFQFQLIMRGNEVGFFLAGHFIGTLCRFQRCHERGWTNGPPTCYHCGRPRYEDGNLLFDLFN</sequence>
<feature type="compositionally biased region" description="Basic and acidic residues" evidence="1">
    <location>
        <begin position="26"/>
        <end position="42"/>
    </location>
</feature>